<proteinExistence type="predicted"/>
<dbReference type="RefSeq" id="WP_128942662.1">
    <property type="nucleotide sequence ID" value="NZ_RDRA01000032.1"/>
</dbReference>
<comment type="caution">
    <text evidence="2">The sequence shown here is derived from an EMBL/GenBank/DDBJ whole genome shotgun (WGS) entry which is preliminary data.</text>
</comment>
<reference evidence="2 3" key="1">
    <citation type="submission" date="2018-10" db="EMBL/GenBank/DDBJ databases">
        <title>Bradyrhizobium sp. nov., isolated from effective nodules of peanut in China.</title>
        <authorList>
            <person name="Li Y."/>
        </authorList>
    </citation>
    <scope>NUCLEOTIDE SEQUENCE [LARGE SCALE GENOMIC DNA]</scope>
    <source>
        <strain evidence="2 3">CCBAU 51781</strain>
    </source>
</reference>
<protein>
    <submittedName>
        <fullName evidence="2">Uncharacterized protein</fullName>
    </submittedName>
</protein>
<feature type="region of interest" description="Disordered" evidence="1">
    <location>
        <begin position="72"/>
        <end position="113"/>
    </location>
</feature>
<dbReference type="Proteomes" id="UP000289946">
    <property type="component" value="Unassembled WGS sequence"/>
</dbReference>
<evidence type="ECO:0000313" key="2">
    <source>
        <dbReference type="EMBL" id="RXG86873.1"/>
    </source>
</evidence>
<organism evidence="2 3">
    <name type="scientific">Bradyrhizobium zhanjiangense</name>
    <dbReference type="NCBI Taxonomy" id="1325107"/>
    <lineage>
        <taxon>Bacteria</taxon>
        <taxon>Pseudomonadati</taxon>
        <taxon>Pseudomonadota</taxon>
        <taxon>Alphaproteobacteria</taxon>
        <taxon>Hyphomicrobiales</taxon>
        <taxon>Nitrobacteraceae</taxon>
        <taxon>Bradyrhizobium</taxon>
    </lineage>
</organism>
<dbReference type="EMBL" id="RDRA01000032">
    <property type="protein sequence ID" value="RXG86873.1"/>
    <property type="molecule type" value="Genomic_DNA"/>
</dbReference>
<sequence length="162" mass="17370">MIISQGTTIAAGNPAILFAQAIRRDDFALRGAGKPRRIRSGAVPTVAVDLKWQRQVPDPFVTGSEAKALAAGTAVPSREISENARQSESHAAIGAMHPGERSRHRAQDPAHGRTLGVRRRVGGLARDRQPAAKFLGVVSDAIALFRLCGRDDAVRREPKGPR</sequence>
<feature type="compositionally biased region" description="Basic and acidic residues" evidence="1">
    <location>
        <begin position="98"/>
        <end position="111"/>
    </location>
</feature>
<evidence type="ECO:0000313" key="3">
    <source>
        <dbReference type="Proteomes" id="UP000289946"/>
    </source>
</evidence>
<feature type="compositionally biased region" description="Basic and acidic residues" evidence="1">
    <location>
        <begin position="79"/>
        <end position="88"/>
    </location>
</feature>
<evidence type="ECO:0000256" key="1">
    <source>
        <dbReference type="SAM" id="MobiDB-lite"/>
    </source>
</evidence>
<name>A0ABY0D9Y2_9BRAD</name>
<keyword evidence="3" id="KW-1185">Reference proteome</keyword>
<accession>A0ABY0D9Y2</accession>
<gene>
    <name evidence="2" type="ORF">EAS62_36715</name>
</gene>